<feature type="domain" description="MBD" evidence="7">
    <location>
        <begin position="184"/>
        <end position="254"/>
    </location>
</feature>
<dbReference type="GO" id="GO:0005634">
    <property type="term" value="C:nucleus"/>
    <property type="evidence" value="ECO:0007669"/>
    <property type="project" value="UniProtKB-SubCell"/>
</dbReference>
<organism evidence="8 9">
    <name type="scientific">Liquidambar formosana</name>
    <name type="common">Formosan gum</name>
    <dbReference type="NCBI Taxonomy" id="63359"/>
    <lineage>
        <taxon>Eukaryota</taxon>
        <taxon>Viridiplantae</taxon>
        <taxon>Streptophyta</taxon>
        <taxon>Embryophyta</taxon>
        <taxon>Tracheophyta</taxon>
        <taxon>Spermatophyta</taxon>
        <taxon>Magnoliopsida</taxon>
        <taxon>eudicotyledons</taxon>
        <taxon>Gunneridae</taxon>
        <taxon>Pentapetalae</taxon>
        <taxon>Saxifragales</taxon>
        <taxon>Altingiaceae</taxon>
        <taxon>Liquidambar</taxon>
    </lineage>
</organism>
<comment type="caution">
    <text evidence="8">The sequence shown here is derived from an EMBL/GenBank/DDBJ whole genome shotgun (WGS) entry which is preliminary data.</text>
</comment>
<evidence type="ECO:0000313" key="9">
    <source>
        <dbReference type="Proteomes" id="UP001415857"/>
    </source>
</evidence>
<accession>A0AAP0WRX8</accession>
<dbReference type="Proteomes" id="UP001415857">
    <property type="component" value="Unassembled WGS sequence"/>
</dbReference>
<feature type="compositionally biased region" description="Basic and acidic residues" evidence="6">
    <location>
        <begin position="429"/>
        <end position="439"/>
    </location>
</feature>
<feature type="region of interest" description="Disordered" evidence="6">
    <location>
        <begin position="251"/>
        <end position="300"/>
    </location>
</feature>
<feature type="region of interest" description="Disordered" evidence="6">
    <location>
        <begin position="556"/>
        <end position="585"/>
    </location>
</feature>
<keyword evidence="9" id="KW-1185">Reference proteome</keyword>
<keyword evidence="5" id="KW-0539">Nucleus</keyword>
<feature type="compositionally biased region" description="Basic residues" evidence="6">
    <location>
        <begin position="273"/>
        <end position="287"/>
    </location>
</feature>
<name>A0AAP0WRX8_LIQFO</name>
<dbReference type="InterPro" id="IPR038945">
    <property type="entry name" value="MBD13-like"/>
</dbReference>
<evidence type="ECO:0000259" key="7">
    <source>
        <dbReference type="PROSITE" id="PS50982"/>
    </source>
</evidence>
<keyword evidence="4" id="KW-0804">Transcription</keyword>
<feature type="domain" description="MBD" evidence="7">
    <location>
        <begin position="78"/>
        <end position="151"/>
    </location>
</feature>
<dbReference type="InterPro" id="IPR001739">
    <property type="entry name" value="Methyl_CpG_DNA-bd"/>
</dbReference>
<evidence type="ECO:0000256" key="4">
    <source>
        <dbReference type="ARBA" id="ARBA00023163"/>
    </source>
</evidence>
<reference evidence="8 9" key="1">
    <citation type="journal article" date="2024" name="Plant J.">
        <title>Genome sequences and population genomics reveal climatic adaptation and genomic divergence between two closely related sweetgum species.</title>
        <authorList>
            <person name="Xu W.Q."/>
            <person name="Ren C.Q."/>
            <person name="Zhang X.Y."/>
            <person name="Comes H.P."/>
            <person name="Liu X.H."/>
            <person name="Li Y.G."/>
            <person name="Kettle C.J."/>
            <person name="Jalonen R."/>
            <person name="Gaisberger H."/>
            <person name="Ma Y.Z."/>
            <person name="Qiu Y.X."/>
        </authorList>
    </citation>
    <scope>NUCLEOTIDE SEQUENCE [LARGE SCALE GENOMIC DNA]</scope>
    <source>
        <strain evidence="8">Hangzhou</strain>
    </source>
</reference>
<comment type="subcellular location">
    <subcellularLocation>
        <location evidence="1">Nucleus</location>
    </subcellularLocation>
</comment>
<dbReference type="Gene3D" id="3.30.890.10">
    <property type="entry name" value="Methyl-cpg-binding Protein 2, Chain A"/>
    <property type="match status" value="3"/>
</dbReference>
<dbReference type="PANTHER" id="PTHR34067:SF20">
    <property type="entry name" value="OS08G0206700 PROTEIN"/>
    <property type="match status" value="1"/>
</dbReference>
<feature type="region of interest" description="Disordered" evidence="6">
    <location>
        <begin position="693"/>
        <end position="714"/>
    </location>
</feature>
<gene>
    <name evidence="8" type="ORF">L1049_005677</name>
</gene>
<evidence type="ECO:0000256" key="3">
    <source>
        <dbReference type="ARBA" id="ARBA00023125"/>
    </source>
</evidence>
<protein>
    <recommendedName>
        <fullName evidence="7">MBD domain-containing protein</fullName>
    </recommendedName>
</protein>
<dbReference type="Pfam" id="PF01429">
    <property type="entry name" value="MBD"/>
    <property type="match status" value="1"/>
</dbReference>
<proteinExistence type="predicted"/>
<evidence type="ECO:0000256" key="2">
    <source>
        <dbReference type="ARBA" id="ARBA00023015"/>
    </source>
</evidence>
<keyword evidence="2" id="KW-0805">Transcription regulation</keyword>
<dbReference type="AlphaFoldDB" id="A0AAP0WRX8"/>
<dbReference type="PROSITE" id="PS50982">
    <property type="entry name" value="MBD"/>
    <property type="match status" value="3"/>
</dbReference>
<keyword evidence="3" id="KW-0238">DNA-binding</keyword>
<feature type="compositionally biased region" description="Polar residues" evidence="6">
    <location>
        <begin position="254"/>
        <end position="266"/>
    </location>
</feature>
<dbReference type="SUPFAM" id="SSF54171">
    <property type="entry name" value="DNA-binding domain"/>
    <property type="match status" value="3"/>
</dbReference>
<dbReference type="GO" id="GO:0003677">
    <property type="term" value="F:DNA binding"/>
    <property type="evidence" value="ECO:0007669"/>
    <property type="project" value="UniProtKB-KW"/>
</dbReference>
<feature type="domain" description="MBD" evidence="7">
    <location>
        <begin position="1"/>
        <end position="69"/>
    </location>
</feature>
<evidence type="ECO:0000256" key="5">
    <source>
        <dbReference type="ARBA" id="ARBA00023242"/>
    </source>
</evidence>
<dbReference type="EMBL" id="JBBPBK010000010">
    <property type="protein sequence ID" value="KAK9276146.1"/>
    <property type="molecule type" value="Genomic_DNA"/>
</dbReference>
<sequence length="714" mass="79609">MVAMTSPDWLPAGWTVQYKVQKSGRKVRYYTNSKTGQKFYSKKDVIRYVKMGTSRCDMPRPINRRINRRSRNKHMQLLVKTDEYPEWLPNGWKVELKARNSGSRMGQNYKCYIDPSTGCRFYSKPQVFQYLKTVKHNDYTSKQKKTGTGLHSASNVPQYLKNTKRNSCTSKQKKIGVGMPATNVVVEKVVPNGLPPGWMLEIKIKKSTDENRRDRRDPYYTDPVSGYVFRSRKDVLRYLETGEISRYAFKPKKTGTNDQDSINNEISPPVAAKRQKLTQHTTRRRLFSGKGSSDMSGLALPEAEGSMKRIGEMLSVETRHTSSPTTEIVQEKHSLESATGCAETKENSEPSSSVIPKARGSKRKRGERASDETSHTSVPTTEILQEKHSLESATECAETKGNATECAETKGNSDPSNLVLPKARGSKRKQGERVSDENKPVSTPAAEILQENKLLENGIGNHSDRKTQNGSIKSKKKKELTFPQRSSKRLAGLEPELVANSGFSERALRVAARKSGESEAFPVLGLALDSVAHRASQQLEAQPEPELENNAFRGMEAPLDEDPSNKSKKPLQEDQAVPVRQPGNLEPEKVAEPQVCFPFGDFWSDPCLEFAFKTLTGAIPVEDNLEIQGYFQQLDTPLVKRDGGLTLPDFGLPSYFQSDVSSHFDAPETPVSRQQLPVNPSLLAPGNVSLSSYSGIGPQKPSLQVNKNDQSKVH</sequence>
<dbReference type="InterPro" id="IPR016177">
    <property type="entry name" value="DNA-bd_dom_sf"/>
</dbReference>
<dbReference type="PANTHER" id="PTHR34067">
    <property type="entry name" value="OS04G0193200 PROTEIN"/>
    <property type="match status" value="1"/>
</dbReference>
<evidence type="ECO:0000313" key="8">
    <source>
        <dbReference type="EMBL" id="KAK9276146.1"/>
    </source>
</evidence>
<evidence type="ECO:0000256" key="1">
    <source>
        <dbReference type="ARBA" id="ARBA00004123"/>
    </source>
</evidence>
<feature type="region of interest" description="Disordered" evidence="6">
    <location>
        <begin position="317"/>
        <end position="488"/>
    </location>
</feature>
<evidence type="ECO:0000256" key="6">
    <source>
        <dbReference type="SAM" id="MobiDB-lite"/>
    </source>
</evidence>